<gene>
    <name evidence="3" type="ORF">GCM10022207_91140</name>
</gene>
<keyword evidence="1" id="KW-0175">Coiled coil</keyword>
<organism evidence="3 4">
    <name type="scientific">Streptomyces lannensis</name>
    <dbReference type="NCBI Taxonomy" id="766498"/>
    <lineage>
        <taxon>Bacteria</taxon>
        <taxon>Bacillati</taxon>
        <taxon>Actinomycetota</taxon>
        <taxon>Actinomycetes</taxon>
        <taxon>Kitasatosporales</taxon>
        <taxon>Streptomycetaceae</taxon>
        <taxon>Streptomyces</taxon>
    </lineage>
</organism>
<sequence>MGSPFEELEAREAVARLRVEELEAEVAELSGKLELARAGLERLRITRETVTEVLAEMTPEKPAVAIDAARSIEGGPVVSAYAGAERQVIGVLTVPNWQPGMCARDLYRPAPLPVPLAVTSGPLRGQTGTVTACAELLGASPGERLVVTGPRGSGKTTCAMLLVEALLKDPRPGTPVPILLSLSSWDPEAEESRSWVARRITEDYAGAVHSTREHGNARSLSELPCQTACLHTDGAPGQARRSPSRDCASPLGLLLQGATPEHR</sequence>
<dbReference type="InterPro" id="IPR027417">
    <property type="entry name" value="P-loop_NTPase"/>
</dbReference>
<dbReference type="RefSeq" id="WP_345554571.1">
    <property type="nucleotide sequence ID" value="NZ_BAAAZA010000069.1"/>
</dbReference>
<proteinExistence type="predicted"/>
<name>A0ABP7LWK5_9ACTN</name>
<dbReference type="SUPFAM" id="SSF52540">
    <property type="entry name" value="P-loop containing nucleoside triphosphate hydrolases"/>
    <property type="match status" value="1"/>
</dbReference>
<evidence type="ECO:0008006" key="5">
    <source>
        <dbReference type="Google" id="ProtNLM"/>
    </source>
</evidence>
<protein>
    <recommendedName>
        <fullName evidence="5">FtsK domain-containing protein</fullName>
    </recommendedName>
</protein>
<dbReference type="EMBL" id="BAAAZA010000069">
    <property type="protein sequence ID" value="GAA3907397.1"/>
    <property type="molecule type" value="Genomic_DNA"/>
</dbReference>
<evidence type="ECO:0000256" key="2">
    <source>
        <dbReference type="SAM" id="MobiDB-lite"/>
    </source>
</evidence>
<evidence type="ECO:0000313" key="4">
    <source>
        <dbReference type="Proteomes" id="UP001501563"/>
    </source>
</evidence>
<reference evidence="4" key="1">
    <citation type="journal article" date="2019" name="Int. J. Syst. Evol. Microbiol.">
        <title>The Global Catalogue of Microorganisms (GCM) 10K type strain sequencing project: providing services to taxonomists for standard genome sequencing and annotation.</title>
        <authorList>
            <consortium name="The Broad Institute Genomics Platform"/>
            <consortium name="The Broad Institute Genome Sequencing Center for Infectious Disease"/>
            <person name="Wu L."/>
            <person name="Ma J."/>
        </authorList>
    </citation>
    <scope>NUCLEOTIDE SEQUENCE [LARGE SCALE GENOMIC DNA]</scope>
    <source>
        <strain evidence="4">JCM 16578</strain>
    </source>
</reference>
<accession>A0ABP7LWK5</accession>
<evidence type="ECO:0000313" key="3">
    <source>
        <dbReference type="EMBL" id="GAA3907397.1"/>
    </source>
</evidence>
<feature type="region of interest" description="Disordered" evidence="2">
    <location>
        <begin position="233"/>
        <end position="263"/>
    </location>
</feature>
<keyword evidence="4" id="KW-1185">Reference proteome</keyword>
<feature type="coiled-coil region" evidence="1">
    <location>
        <begin position="5"/>
        <end position="39"/>
    </location>
</feature>
<comment type="caution">
    <text evidence="3">The sequence shown here is derived from an EMBL/GenBank/DDBJ whole genome shotgun (WGS) entry which is preliminary data.</text>
</comment>
<evidence type="ECO:0000256" key="1">
    <source>
        <dbReference type="SAM" id="Coils"/>
    </source>
</evidence>
<dbReference type="Proteomes" id="UP001501563">
    <property type="component" value="Unassembled WGS sequence"/>
</dbReference>